<evidence type="ECO:0000259" key="1">
    <source>
        <dbReference type="Pfam" id="PF13439"/>
    </source>
</evidence>
<dbReference type="OrthoDB" id="9813211at2"/>
<accession>A0A1K2H5V0</accession>
<dbReference type="NCBIfam" id="TIGR03088">
    <property type="entry name" value="stp2"/>
    <property type="match status" value="1"/>
</dbReference>
<proteinExistence type="predicted"/>
<dbReference type="GO" id="GO:0016757">
    <property type="term" value="F:glycosyltransferase activity"/>
    <property type="evidence" value="ECO:0007669"/>
    <property type="project" value="TreeGrafter"/>
</dbReference>
<dbReference type="Pfam" id="PF13439">
    <property type="entry name" value="Glyco_transf_4"/>
    <property type="match status" value="1"/>
</dbReference>
<keyword evidence="2" id="KW-0808">Transferase</keyword>
<dbReference type="Pfam" id="PF13692">
    <property type="entry name" value="Glyco_trans_1_4"/>
    <property type="match status" value="1"/>
</dbReference>
<gene>
    <name evidence="2" type="ORF">SAMN02745887_00425</name>
</gene>
<reference evidence="2 3" key="1">
    <citation type="submission" date="2016-11" db="EMBL/GenBank/DDBJ databases">
        <authorList>
            <person name="Jaros S."/>
            <person name="Januszkiewicz K."/>
            <person name="Wedrychowicz H."/>
        </authorList>
    </citation>
    <scope>NUCLEOTIDE SEQUENCE [LARGE SCALE GENOMIC DNA]</scope>
    <source>
        <strain evidence="2 3">DSM 18899</strain>
    </source>
</reference>
<dbReference type="AlphaFoldDB" id="A0A1K2H5V0"/>
<dbReference type="PANTHER" id="PTHR45947">
    <property type="entry name" value="SULFOQUINOVOSYL TRANSFERASE SQD2"/>
    <property type="match status" value="1"/>
</dbReference>
<dbReference type="Gene3D" id="3.40.50.2000">
    <property type="entry name" value="Glycogen Phosphorylase B"/>
    <property type="match status" value="2"/>
</dbReference>
<evidence type="ECO:0000313" key="2">
    <source>
        <dbReference type="EMBL" id="SFZ71653.1"/>
    </source>
</evidence>
<name>A0A1K2H5V0_9NEIS</name>
<protein>
    <submittedName>
        <fullName evidence="2">Sugar transferase, PEP-CTERM/EpsH1 system associated</fullName>
    </submittedName>
</protein>
<dbReference type="InterPro" id="IPR028098">
    <property type="entry name" value="Glyco_trans_4-like_N"/>
</dbReference>
<keyword evidence="3" id="KW-1185">Reference proteome</keyword>
<dbReference type="RefSeq" id="WP_072426979.1">
    <property type="nucleotide sequence ID" value="NZ_FPKR01000002.1"/>
</dbReference>
<dbReference type="EMBL" id="FPKR01000002">
    <property type="protein sequence ID" value="SFZ71653.1"/>
    <property type="molecule type" value="Genomic_DNA"/>
</dbReference>
<dbReference type="InterPro" id="IPR017522">
    <property type="entry name" value="Sugar_tfrase_PEP-CTERM_Stp2"/>
</dbReference>
<feature type="domain" description="Glycosyltransferase subfamily 4-like N-terminal" evidence="1">
    <location>
        <begin position="20"/>
        <end position="179"/>
    </location>
</feature>
<dbReference type="STRING" id="1121279.SAMN02745887_00425"/>
<dbReference type="SUPFAM" id="SSF53756">
    <property type="entry name" value="UDP-Glycosyltransferase/glycogen phosphorylase"/>
    <property type="match status" value="1"/>
</dbReference>
<evidence type="ECO:0000313" key="3">
    <source>
        <dbReference type="Proteomes" id="UP000186513"/>
    </source>
</evidence>
<organism evidence="2 3">
    <name type="scientific">Chitinimonas taiwanensis DSM 18899</name>
    <dbReference type="NCBI Taxonomy" id="1121279"/>
    <lineage>
        <taxon>Bacteria</taxon>
        <taxon>Pseudomonadati</taxon>
        <taxon>Pseudomonadota</taxon>
        <taxon>Betaproteobacteria</taxon>
        <taxon>Neisseriales</taxon>
        <taxon>Chitinibacteraceae</taxon>
        <taxon>Chitinimonas</taxon>
    </lineage>
</organism>
<dbReference type="PANTHER" id="PTHR45947:SF14">
    <property type="entry name" value="SLL1723 PROTEIN"/>
    <property type="match status" value="1"/>
</dbReference>
<dbReference type="InterPro" id="IPR050194">
    <property type="entry name" value="Glycosyltransferase_grp1"/>
</dbReference>
<dbReference type="Proteomes" id="UP000186513">
    <property type="component" value="Unassembled WGS sequence"/>
</dbReference>
<sequence>MSGAHDPRPLVAHVVYRFDVGGLENGVVNLINRMPADRYRHVVIALTEVTDFRLRIVRNDVECIALHKKPGHALWIYPQLYRLFRRLKPAIVHSRNLAALEAQVPAWLAGVPLRVHGEHGRDVDDLDGSNRKYQRLRRLYQPFVSHYIALSCDLADYLQARVGIGAAQLSQIYNGVDAEKFRPVAARQAIAGCPFGEPEHYLIGTVGRMQTVKDQTLLARAFILALQLAPELKSRLRLVMVGDGPLRTQVQQMLAAAHLDELAWLPGERSDIADVLRGLDCFALPSLAEGVSNTILEAMACGLPVVATAVGGNAELVEADRSGKLVPAGDAAAMAQALLYYAQRPELARAAGRYGRQLVEQQFSLDAMVGRYQALYDALRQGQSPRATAALAAQATPPTIHD</sequence>